<reference evidence="14 15" key="1">
    <citation type="submission" date="2017-05" db="EMBL/GenBank/DDBJ databases">
        <title>Draft genome sequence of Elsinoe australis.</title>
        <authorList>
            <person name="Cheng Q."/>
        </authorList>
    </citation>
    <scope>NUCLEOTIDE SEQUENCE [LARGE SCALE GENOMIC DNA]</scope>
    <source>
        <strain evidence="14 15">NL1</strain>
    </source>
</reference>
<dbReference type="FunFam" id="1.50.10.20:FF:000006">
    <property type="entry name" value="Mannan endo-1,6-alpha-mannosidase"/>
    <property type="match status" value="1"/>
</dbReference>
<dbReference type="GO" id="GO:0009272">
    <property type="term" value="P:fungal-type cell wall biogenesis"/>
    <property type="evidence" value="ECO:0007669"/>
    <property type="project" value="TreeGrafter"/>
</dbReference>
<evidence type="ECO:0000256" key="2">
    <source>
        <dbReference type="ARBA" id="ARBA00004308"/>
    </source>
</evidence>
<keyword evidence="12" id="KW-0812">Transmembrane</keyword>
<dbReference type="Pfam" id="PF03663">
    <property type="entry name" value="Glyco_hydro_76"/>
    <property type="match status" value="1"/>
</dbReference>
<dbReference type="EC" id="3.2.1.101" evidence="4 10"/>
<name>A0A2P7ZCS2_9PEZI</name>
<protein>
    <recommendedName>
        <fullName evidence="4 10">Mannan endo-1,6-alpha-mannosidase</fullName>
        <ecNumber evidence="4 10">3.2.1.101</ecNumber>
    </recommendedName>
</protein>
<evidence type="ECO:0000256" key="10">
    <source>
        <dbReference type="PIRNR" id="PIRNR016302"/>
    </source>
</evidence>
<dbReference type="GO" id="GO:0008496">
    <property type="term" value="F:mannan endo-1,6-alpha-mannosidase activity"/>
    <property type="evidence" value="ECO:0007669"/>
    <property type="project" value="UniProtKB-UniRule"/>
</dbReference>
<dbReference type="InterPro" id="IPR005198">
    <property type="entry name" value="Glyco_hydro_76"/>
</dbReference>
<keyword evidence="5 13" id="KW-0732">Signal</keyword>
<feature type="chain" id="PRO_5015199108" description="Mannan endo-1,6-alpha-mannosidase" evidence="13">
    <location>
        <begin position="24"/>
        <end position="456"/>
    </location>
</feature>
<dbReference type="SUPFAM" id="SSF48208">
    <property type="entry name" value="Six-hairpin glycosidases"/>
    <property type="match status" value="1"/>
</dbReference>
<evidence type="ECO:0000256" key="9">
    <source>
        <dbReference type="ARBA" id="ARBA00023295"/>
    </source>
</evidence>
<feature type="region of interest" description="Disordered" evidence="11">
    <location>
        <begin position="398"/>
        <end position="418"/>
    </location>
</feature>
<keyword evidence="15" id="KW-1185">Reference proteome</keyword>
<keyword evidence="6 10" id="KW-0378">Hydrolase</keyword>
<feature type="signal peptide" evidence="13">
    <location>
        <begin position="1"/>
        <end position="23"/>
    </location>
</feature>
<sequence>MSPSSLLTRWILAGLVATEVVYGIKLNVNDTQSIKNAASTAAYKMMTMYPGNKTGGIPGLLGDPYYWWEAGAMFGALVDYWHYTGDTTYNPVSTEALLWQIGDDDDYMPLNQTKSLGNDDQAFWGIAAMRAAEVNYPNPPTGKPGWLALAQAVFNTQAARWNTQACGGGLKWQIFTFNEGYDYRNSISNGLFFNLAARLAAYTGNSSYSDWAVKTWDWSTDVGLVDNFNVYDGSDDTKNCTEKDHIQWTYNAGIYLYGCATMWNITQDDKWKNRTLGMWNRTAEIFYAGNDTNILYEAACEPSGNCKTDQLSFKGYLSRWLATTVQVAPFMYSSIRPYLESSALGAAQNCVGGSDGSTCGTKWYEDGWDGTTGVGQQMCALETFQALLVQASSGPLTNKTGGTSAGNPEAGSNTNTDGYYNGMTRKITTGDRVAAAFVTIALLGTTLAGGWFLVTS</sequence>
<keyword evidence="7 12" id="KW-0472">Membrane</keyword>
<dbReference type="Gene3D" id="1.50.10.20">
    <property type="match status" value="1"/>
</dbReference>
<dbReference type="PANTHER" id="PTHR12145:SF36">
    <property type="entry name" value="MANNAN ENDO-1,6-ALPHA-MANNOSIDASE DCW1"/>
    <property type="match status" value="1"/>
</dbReference>
<dbReference type="PIRSF" id="PIRSF016302">
    <property type="entry name" value="Man_a_manosd"/>
    <property type="match status" value="1"/>
</dbReference>
<comment type="similarity">
    <text evidence="3 10">Belongs to the glycosyl hydrolase 76 family.</text>
</comment>
<evidence type="ECO:0000256" key="7">
    <source>
        <dbReference type="ARBA" id="ARBA00023136"/>
    </source>
</evidence>
<dbReference type="EMBL" id="NHZQ01000236">
    <property type="protein sequence ID" value="PSK46025.1"/>
    <property type="molecule type" value="Genomic_DNA"/>
</dbReference>
<evidence type="ECO:0000256" key="3">
    <source>
        <dbReference type="ARBA" id="ARBA00009699"/>
    </source>
</evidence>
<comment type="catalytic activity">
    <reaction evidence="1 10">
        <text>Random hydrolysis of (1-&gt;6)-alpha-D-mannosidic linkages in unbranched (1-&gt;6)-mannans.</text>
        <dbReference type="EC" id="3.2.1.101"/>
    </reaction>
</comment>
<evidence type="ECO:0000256" key="4">
    <source>
        <dbReference type="ARBA" id="ARBA00012350"/>
    </source>
</evidence>
<evidence type="ECO:0000313" key="15">
    <source>
        <dbReference type="Proteomes" id="UP000243723"/>
    </source>
</evidence>
<evidence type="ECO:0000256" key="13">
    <source>
        <dbReference type="SAM" id="SignalP"/>
    </source>
</evidence>
<accession>A0A2P7ZCS2</accession>
<feature type="transmembrane region" description="Helical" evidence="12">
    <location>
        <begin position="433"/>
        <end position="454"/>
    </location>
</feature>
<proteinExistence type="inferred from homology"/>
<dbReference type="OrthoDB" id="4187847at2759"/>
<dbReference type="GO" id="GO:0012505">
    <property type="term" value="C:endomembrane system"/>
    <property type="evidence" value="ECO:0007669"/>
    <property type="project" value="UniProtKB-SubCell"/>
</dbReference>
<gene>
    <name evidence="14" type="ORF">B9Z65_4993</name>
</gene>
<dbReference type="PANTHER" id="PTHR12145">
    <property type="entry name" value="MANNAN ENDO-1,6-ALPHA-MANNOSIDASE DCW1"/>
    <property type="match status" value="1"/>
</dbReference>
<evidence type="ECO:0000256" key="12">
    <source>
        <dbReference type="SAM" id="Phobius"/>
    </source>
</evidence>
<keyword evidence="8" id="KW-0325">Glycoprotein</keyword>
<keyword evidence="9 10" id="KW-0326">Glycosidase</keyword>
<dbReference type="Proteomes" id="UP000243723">
    <property type="component" value="Unassembled WGS sequence"/>
</dbReference>
<evidence type="ECO:0000256" key="11">
    <source>
        <dbReference type="SAM" id="MobiDB-lite"/>
    </source>
</evidence>
<dbReference type="InterPro" id="IPR008928">
    <property type="entry name" value="6-hairpin_glycosidase_sf"/>
</dbReference>
<dbReference type="InterPro" id="IPR014480">
    <property type="entry name" value="Mannan-1_6-alpha_mannosidase"/>
</dbReference>
<evidence type="ECO:0000313" key="14">
    <source>
        <dbReference type="EMBL" id="PSK46025.1"/>
    </source>
</evidence>
<dbReference type="STRING" id="40998.A0A2P7ZCS2"/>
<comment type="caution">
    <text evidence="14">The sequence shown here is derived from an EMBL/GenBank/DDBJ whole genome shotgun (WGS) entry which is preliminary data.</text>
</comment>
<keyword evidence="12" id="KW-1133">Transmembrane helix</keyword>
<dbReference type="AlphaFoldDB" id="A0A2P7ZCS2"/>
<dbReference type="GO" id="GO:0016052">
    <property type="term" value="P:carbohydrate catabolic process"/>
    <property type="evidence" value="ECO:0007669"/>
    <property type="project" value="InterPro"/>
</dbReference>
<organism evidence="14 15">
    <name type="scientific">Elsinoe australis</name>
    <dbReference type="NCBI Taxonomy" id="40998"/>
    <lineage>
        <taxon>Eukaryota</taxon>
        <taxon>Fungi</taxon>
        <taxon>Dikarya</taxon>
        <taxon>Ascomycota</taxon>
        <taxon>Pezizomycotina</taxon>
        <taxon>Dothideomycetes</taxon>
        <taxon>Dothideomycetidae</taxon>
        <taxon>Myriangiales</taxon>
        <taxon>Elsinoaceae</taxon>
        <taxon>Elsinoe</taxon>
    </lineage>
</organism>
<comment type="subcellular location">
    <subcellularLocation>
        <location evidence="2">Endomembrane system</location>
    </subcellularLocation>
</comment>
<evidence type="ECO:0000256" key="6">
    <source>
        <dbReference type="ARBA" id="ARBA00022801"/>
    </source>
</evidence>
<evidence type="ECO:0000256" key="1">
    <source>
        <dbReference type="ARBA" id="ARBA00001452"/>
    </source>
</evidence>
<evidence type="ECO:0000256" key="8">
    <source>
        <dbReference type="ARBA" id="ARBA00023180"/>
    </source>
</evidence>
<evidence type="ECO:0000256" key="5">
    <source>
        <dbReference type="ARBA" id="ARBA00022729"/>
    </source>
</evidence>